<dbReference type="EMBL" id="JBJHZZ010000009">
    <property type="protein sequence ID" value="MFL0247803.1"/>
    <property type="molecule type" value="Genomic_DNA"/>
</dbReference>
<evidence type="ECO:0000259" key="1">
    <source>
        <dbReference type="Pfam" id="PF01814"/>
    </source>
</evidence>
<dbReference type="Proteomes" id="UP001623591">
    <property type="component" value="Unassembled WGS sequence"/>
</dbReference>
<dbReference type="RefSeq" id="WP_406770233.1">
    <property type="nucleotide sequence ID" value="NZ_JBJHZZ010000009.1"/>
</dbReference>
<sequence>MSAIDTMVIEHKNVKAMLKVMRGMSIKVLNNDKVDYSDFYKVIDFVRTYTDKHHHAKEENILFKKMGEELGERIARGPIAGMLVEHDLGRLYMANLEAALEKFSSGDMDARVDIIANSISYADLLTRHIEKEDTTIYKFAERALNKTAMEDIEDKCAEIENLASEKSFQKKYIDLLNELIEKYL</sequence>
<gene>
    <name evidence="2" type="ORF">ACJDUG_12560</name>
</gene>
<feature type="domain" description="Hemerythrin-like" evidence="1">
    <location>
        <begin position="3"/>
        <end position="139"/>
    </location>
</feature>
<dbReference type="Pfam" id="PF01814">
    <property type="entry name" value="Hemerythrin"/>
    <property type="match status" value="1"/>
</dbReference>
<comment type="caution">
    <text evidence="2">The sequence shown here is derived from an EMBL/GenBank/DDBJ whole genome shotgun (WGS) entry which is preliminary data.</text>
</comment>
<organism evidence="2 3">
    <name type="scientific">Candidatus Clostridium stratigraminis</name>
    <dbReference type="NCBI Taxonomy" id="3381661"/>
    <lineage>
        <taxon>Bacteria</taxon>
        <taxon>Bacillati</taxon>
        <taxon>Bacillota</taxon>
        <taxon>Clostridia</taxon>
        <taxon>Eubacteriales</taxon>
        <taxon>Clostridiaceae</taxon>
        <taxon>Clostridium</taxon>
    </lineage>
</organism>
<dbReference type="Gene3D" id="1.20.120.520">
    <property type="entry name" value="nmb1532 protein domain like"/>
    <property type="match status" value="1"/>
</dbReference>
<dbReference type="PANTHER" id="PTHR39966">
    <property type="entry name" value="BLL2471 PROTEIN-RELATED"/>
    <property type="match status" value="1"/>
</dbReference>
<dbReference type="CDD" id="cd12108">
    <property type="entry name" value="Hr-like"/>
    <property type="match status" value="1"/>
</dbReference>
<dbReference type="InterPro" id="IPR012312">
    <property type="entry name" value="Hemerythrin-like"/>
</dbReference>
<name>A0ABW8T5R0_9CLOT</name>
<keyword evidence="3" id="KW-1185">Reference proteome</keyword>
<dbReference type="PANTHER" id="PTHR39966:SF1">
    <property type="entry name" value="HEMERYTHRIN-LIKE DOMAIN-CONTAINING PROTEIN"/>
    <property type="match status" value="1"/>
</dbReference>
<accession>A0ABW8T5R0</accession>
<protein>
    <submittedName>
        <fullName evidence="2">Hemerythrin domain-containing protein</fullName>
    </submittedName>
</protein>
<reference evidence="2 3" key="1">
    <citation type="submission" date="2024-11" db="EMBL/GenBank/DDBJ databases">
        <authorList>
            <person name="Heng Y.C."/>
            <person name="Lim A.C.H."/>
            <person name="Lee J.K.Y."/>
            <person name="Kittelmann S."/>
        </authorList>
    </citation>
    <scope>NUCLEOTIDE SEQUENCE [LARGE SCALE GENOMIC DNA]</scope>
    <source>
        <strain evidence="2 3">WILCCON 0185</strain>
    </source>
</reference>
<evidence type="ECO:0000313" key="2">
    <source>
        <dbReference type="EMBL" id="MFL0247803.1"/>
    </source>
</evidence>
<proteinExistence type="predicted"/>
<evidence type="ECO:0000313" key="3">
    <source>
        <dbReference type="Proteomes" id="UP001623591"/>
    </source>
</evidence>